<dbReference type="Proteomes" id="UP001159363">
    <property type="component" value="Chromosome 2"/>
</dbReference>
<evidence type="ECO:0000313" key="2">
    <source>
        <dbReference type="EMBL" id="KAJ8893778.1"/>
    </source>
</evidence>
<dbReference type="InterPro" id="IPR057191">
    <property type="entry name" value="DUF7869"/>
</dbReference>
<protein>
    <recommendedName>
        <fullName evidence="1">DUF7869 domain-containing protein</fullName>
    </recommendedName>
</protein>
<organism evidence="2 3">
    <name type="scientific">Dryococelus australis</name>
    <dbReference type="NCBI Taxonomy" id="614101"/>
    <lineage>
        <taxon>Eukaryota</taxon>
        <taxon>Metazoa</taxon>
        <taxon>Ecdysozoa</taxon>
        <taxon>Arthropoda</taxon>
        <taxon>Hexapoda</taxon>
        <taxon>Insecta</taxon>
        <taxon>Pterygota</taxon>
        <taxon>Neoptera</taxon>
        <taxon>Polyneoptera</taxon>
        <taxon>Phasmatodea</taxon>
        <taxon>Verophasmatodea</taxon>
        <taxon>Anareolatae</taxon>
        <taxon>Phasmatidae</taxon>
        <taxon>Eurycanthinae</taxon>
        <taxon>Dryococelus</taxon>
    </lineage>
</organism>
<name>A0ABQ9IAU0_9NEOP</name>
<dbReference type="EMBL" id="JARBHB010000002">
    <property type="protein sequence ID" value="KAJ8893778.1"/>
    <property type="molecule type" value="Genomic_DNA"/>
</dbReference>
<sequence>MHNDFLTRKPNMKCSYDTYRNVVNSMNISFTKHGQEKGEECIRFAQKYPEHATENDPKYEDCQSILVHLERAKQAGDEYKRHINTSKIDQDTSYYSADLQKVIMLPRMDTLKTVMFTRSIIVFNESFVPLAGTNNDDDDNGRSIAVIWHEVIAGRKQEDLIPAFLPFFLKKMDKKKIFLWLDNCAAQNKNWTLLSFITYLVNSDEVATEEIQLNYFEKGHTLILADSFYHQVELSLKIKRMCMTLMFSRTLLRSSKTLKCGFPTVEKRTRVRGIPQEKKEDIIKTLFPLMSKNRLKFWTDIEVSDVPDLVHSYEM</sequence>
<accession>A0ABQ9IAU0</accession>
<reference evidence="2 3" key="1">
    <citation type="submission" date="2023-02" db="EMBL/GenBank/DDBJ databases">
        <title>LHISI_Scaffold_Assembly.</title>
        <authorList>
            <person name="Stuart O.P."/>
            <person name="Cleave R."/>
            <person name="Magrath M.J.L."/>
            <person name="Mikheyev A.S."/>
        </authorList>
    </citation>
    <scope>NUCLEOTIDE SEQUENCE [LARGE SCALE GENOMIC DNA]</scope>
    <source>
        <strain evidence="2">Daus_M_001</strain>
        <tissue evidence="2">Leg muscle</tissue>
    </source>
</reference>
<feature type="domain" description="DUF7869" evidence="1">
    <location>
        <begin position="174"/>
        <end position="253"/>
    </location>
</feature>
<evidence type="ECO:0000259" key="1">
    <source>
        <dbReference type="Pfam" id="PF25273"/>
    </source>
</evidence>
<keyword evidence="3" id="KW-1185">Reference proteome</keyword>
<dbReference type="Pfam" id="PF25273">
    <property type="entry name" value="DUF7869"/>
    <property type="match status" value="1"/>
</dbReference>
<comment type="caution">
    <text evidence="2">The sequence shown here is derived from an EMBL/GenBank/DDBJ whole genome shotgun (WGS) entry which is preliminary data.</text>
</comment>
<evidence type="ECO:0000313" key="3">
    <source>
        <dbReference type="Proteomes" id="UP001159363"/>
    </source>
</evidence>
<gene>
    <name evidence="2" type="ORF">PR048_006378</name>
</gene>
<proteinExistence type="predicted"/>